<keyword evidence="3" id="KW-1185">Reference proteome</keyword>
<gene>
    <name evidence="2" type="ORF">FAGAP_13546</name>
</gene>
<name>A0A9P5AW00_9HYPO</name>
<evidence type="ECO:0000256" key="1">
    <source>
        <dbReference type="SAM" id="MobiDB-lite"/>
    </source>
</evidence>
<sequence>MAQPQPQTQMQVPPRAFSPPQHSPSPAASQSSFALPPQKRARTDGPSSQPESPYATSPYAVSPGATATPPAGTGSPAFAQSPA</sequence>
<feature type="compositionally biased region" description="Low complexity" evidence="1">
    <location>
        <begin position="62"/>
        <end position="77"/>
    </location>
</feature>
<dbReference type="AlphaFoldDB" id="A0A9P5AW00"/>
<dbReference type="EMBL" id="LUFC02002306">
    <property type="protein sequence ID" value="KAF4471727.1"/>
    <property type="molecule type" value="Genomic_DNA"/>
</dbReference>
<comment type="caution">
    <text evidence="2">The sequence shown here is derived from an EMBL/GenBank/DDBJ whole genome shotgun (WGS) entry which is preliminary data.</text>
</comment>
<proteinExistence type="predicted"/>
<organism evidence="2 3">
    <name type="scientific">Fusarium agapanthi</name>
    <dbReference type="NCBI Taxonomy" id="1803897"/>
    <lineage>
        <taxon>Eukaryota</taxon>
        <taxon>Fungi</taxon>
        <taxon>Dikarya</taxon>
        <taxon>Ascomycota</taxon>
        <taxon>Pezizomycotina</taxon>
        <taxon>Sordariomycetes</taxon>
        <taxon>Hypocreomycetidae</taxon>
        <taxon>Hypocreales</taxon>
        <taxon>Nectriaceae</taxon>
        <taxon>Fusarium</taxon>
        <taxon>Fusarium fujikuroi species complex</taxon>
    </lineage>
</organism>
<dbReference type="Proteomes" id="UP000737391">
    <property type="component" value="Unassembled WGS sequence"/>
</dbReference>
<evidence type="ECO:0000313" key="2">
    <source>
        <dbReference type="EMBL" id="KAF4471727.1"/>
    </source>
</evidence>
<feature type="region of interest" description="Disordered" evidence="1">
    <location>
        <begin position="1"/>
        <end position="83"/>
    </location>
</feature>
<feature type="compositionally biased region" description="Polar residues" evidence="1">
    <location>
        <begin position="45"/>
        <end position="55"/>
    </location>
</feature>
<evidence type="ECO:0000313" key="3">
    <source>
        <dbReference type="Proteomes" id="UP000737391"/>
    </source>
</evidence>
<accession>A0A9P5AW00</accession>
<protein>
    <submittedName>
        <fullName evidence="2">Tpa inducible</fullName>
    </submittedName>
</protein>
<feature type="non-terminal residue" evidence="2">
    <location>
        <position position="83"/>
    </location>
</feature>
<reference evidence="2" key="1">
    <citation type="submission" date="2020-01" db="EMBL/GenBank/DDBJ databases">
        <title>Identification and distribution of gene clusters putatively required for synthesis of sphingolipid metabolism inhibitors in phylogenetically diverse species of the filamentous fungus Fusarium.</title>
        <authorList>
            <person name="Kim H.-S."/>
            <person name="Busman M."/>
            <person name="Brown D.W."/>
            <person name="Divon H."/>
            <person name="Uhlig S."/>
            <person name="Proctor R.H."/>
        </authorList>
    </citation>
    <scope>NUCLEOTIDE SEQUENCE</scope>
    <source>
        <strain evidence="2">NRRL 31653</strain>
    </source>
</reference>
<feature type="compositionally biased region" description="Low complexity" evidence="1">
    <location>
        <begin position="1"/>
        <end position="38"/>
    </location>
</feature>